<protein>
    <recommendedName>
        <fullName evidence="3">Chitooligosaccharide deacetylase</fullName>
    </recommendedName>
    <alternativeName>
        <fullName evidence="6">Nodulation protein B</fullName>
    </alternativeName>
</protein>
<dbReference type="Gene3D" id="3.20.20.370">
    <property type="entry name" value="Glycoside hydrolase/deacetylase"/>
    <property type="match status" value="1"/>
</dbReference>
<dbReference type="PANTHER" id="PTHR10587:SF133">
    <property type="entry name" value="CHITIN DEACETYLASE 1-RELATED"/>
    <property type="match status" value="1"/>
</dbReference>
<evidence type="ECO:0000256" key="1">
    <source>
        <dbReference type="ARBA" id="ARBA00003236"/>
    </source>
</evidence>
<keyword evidence="5" id="KW-0378">Hydrolase</keyword>
<comment type="function">
    <text evidence="1">Is involved in generating a small heat-stable compound (Nod), an acylated oligomer of N-acetylglucosamine, that stimulates mitosis in various plant protoplasts.</text>
</comment>
<keyword evidence="8" id="KW-0732">Signal</keyword>
<comment type="similarity">
    <text evidence="2">Belongs to the polysaccharide deacetylase family.</text>
</comment>
<evidence type="ECO:0000256" key="5">
    <source>
        <dbReference type="ARBA" id="ARBA00022801"/>
    </source>
</evidence>
<evidence type="ECO:0000313" key="11">
    <source>
        <dbReference type="Proteomes" id="UP001241747"/>
    </source>
</evidence>
<dbReference type="SUPFAM" id="SSF88713">
    <property type="entry name" value="Glycoside hydrolase/deacetylase"/>
    <property type="match status" value="1"/>
</dbReference>
<reference evidence="10 11" key="1">
    <citation type="submission" date="2023-07" db="EMBL/GenBank/DDBJ databases">
        <title>Genomic Encyclopedia of Type Strains, Phase IV (KMG-IV): sequencing the most valuable type-strain genomes for metagenomic binning, comparative biology and taxonomic classification.</title>
        <authorList>
            <person name="Goeker M."/>
        </authorList>
    </citation>
    <scope>NUCLEOTIDE SEQUENCE [LARGE SCALE GENOMIC DNA]</scope>
    <source>
        <strain evidence="10 11">DSM 3770</strain>
    </source>
</reference>
<accession>A0ABU0LB80</accession>
<feature type="region of interest" description="Disordered" evidence="7">
    <location>
        <begin position="337"/>
        <end position="386"/>
    </location>
</feature>
<gene>
    <name evidence="10" type="ORF">QOZ94_001176</name>
</gene>
<feature type="signal peptide" evidence="8">
    <location>
        <begin position="1"/>
        <end position="25"/>
    </location>
</feature>
<dbReference type="RefSeq" id="WP_237347345.1">
    <property type="nucleotide sequence ID" value="NZ_JABWGX010000033.1"/>
</dbReference>
<dbReference type="InterPro" id="IPR002509">
    <property type="entry name" value="NODB_dom"/>
</dbReference>
<dbReference type="Proteomes" id="UP001241747">
    <property type="component" value="Unassembled WGS sequence"/>
</dbReference>
<name>A0ABU0LB80_XANAG</name>
<evidence type="ECO:0000256" key="2">
    <source>
        <dbReference type="ARBA" id="ARBA00010973"/>
    </source>
</evidence>
<organism evidence="10 11">
    <name type="scientific">Xanthobacter agilis</name>
    <dbReference type="NCBI Taxonomy" id="47492"/>
    <lineage>
        <taxon>Bacteria</taxon>
        <taxon>Pseudomonadati</taxon>
        <taxon>Pseudomonadota</taxon>
        <taxon>Alphaproteobacteria</taxon>
        <taxon>Hyphomicrobiales</taxon>
        <taxon>Xanthobacteraceae</taxon>
        <taxon>Xanthobacter</taxon>
    </lineage>
</organism>
<evidence type="ECO:0000259" key="9">
    <source>
        <dbReference type="PROSITE" id="PS51677"/>
    </source>
</evidence>
<evidence type="ECO:0000256" key="6">
    <source>
        <dbReference type="ARBA" id="ARBA00032976"/>
    </source>
</evidence>
<dbReference type="InterPro" id="IPR011330">
    <property type="entry name" value="Glyco_hydro/deAcase_b/a-brl"/>
</dbReference>
<feature type="compositionally biased region" description="Low complexity" evidence="7">
    <location>
        <begin position="348"/>
        <end position="386"/>
    </location>
</feature>
<keyword evidence="11" id="KW-1185">Reference proteome</keyword>
<proteinExistence type="inferred from homology"/>
<comment type="caution">
    <text evidence="10">The sequence shown here is derived from an EMBL/GenBank/DDBJ whole genome shotgun (WGS) entry which is preliminary data.</text>
</comment>
<dbReference type="InterPro" id="IPR050248">
    <property type="entry name" value="Polysacc_deacetylase_ArnD"/>
</dbReference>
<evidence type="ECO:0000256" key="7">
    <source>
        <dbReference type="SAM" id="MobiDB-lite"/>
    </source>
</evidence>
<dbReference type="PROSITE" id="PS51677">
    <property type="entry name" value="NODB"/>
    <property type="match status" value="1"/>
</dbReference>
<evidence type="ECO:0000256" key="3">
    <source>
        <dbReference type="ARBA" id="ARBA00020071"/>
    </source>
</evidence>
<evidence type="ECO:0000256" key="8">
    <source>
        <dbReference type="SAM" id="SignalP"/>
    </source>
</evidence>
<dbReference type="PANTHER" id="PTHR10587">
    <property type="entry name" value="GLYCOSYL TRANSFERASE-RELATED"/>
    <property type="match status" value="1"/>
</dbReference>
<dbReference type="CDD" id="cd10954">
    <property type="entry name" value="CE4_CtAXE_like"/>
    <property type="match status" value="1"/>
</dbReference>
<evidence type="ECO:0000313" key="10">
    <source>
        <dbReference type="EMBL" id="MDQ0504402.1"/>
    </source>
</evidence>
<keyword evidence="4" id="KW-0479">Metal-binding</keyword>
<sequence length="386" mass="39465">MSAFLASGALGLGLVFSQMVTPAPAGDVGTSPALSGAVMSNVPLAQAPLKLTQAQGSGVSANAATSSDPASRAAAAVAAQPAGATGMGAAAAPVPAALAPATAPTPTTAGMQAPAAMPATGHRFLAYTSANVDGPYIAITFDDGPNPETTPKLLKILEARGIKATFFVVGMRASENPEMLQRMVAAGHEIGNHSWNHPQLPKVSLAEVDRQLTQTSAAIHAAIGKDPIYLRPPYGAMTPALRRYIEDKYGLTMVYWSADSLDWKNRDAQAIYDKVMAQTRPGGIILMHDIHATTVAAVPRVLDALLAKGYKFVTVSELIAMNKPVPPKTVAALAPAPVRKKPKPQATPVSVAPVSVAPGSAKPAKPAGAAGTVTRPAAATPATSLF</sequence>
<dbReference type="Pfam" id="PF01522">
    <property type="entry name" value="Polysacc_deac_1"/>
    <property type="match status" value="1"/>
</dbReference>
<dbReference type="EMBL" id="JAUSVY010000002">
    <property type="protein sequence ID" value="MDQ0504402.1"/>
    <property type="molecule type" value="Genomic_DNA"/>
</dbReference>
<feature type="domain" description="NodB homology" evidence="9">
    <location>
        <begin position="135"/>
        <end position="313"/>
    </location>
</feature>
<feature type="chain" id="PRO_5047296781" description="Chitooligosaccharide deacetylase" evidence="8">
    <location>
        <begin position="26"/>
        <end position="386"/>
    </location>
</feature>
<evidence type="ECO:0000256" key="4">
    <source>
        <dbReference type="ARBA" id="ARBA00022723"/>
    </source>
</evidence>